<accession>A0ABS8D8U7</accession>
<dbReference type="InterPro" id="IPR036610">
    <property type="entry name" value="PEBP-like_sf"/>
</dbReference>
<evidence type="ECO:0000313" key="3">
    <source>
        <dbReference type="Proteomes" id="UP001165395"/>
    </source>
</evidence>
<protein>
    <submittedName>
        <fullName evidence="2">YbhB/YbcL family Raf kinase inhibitor-like protein</fullName>
    </submittedName>
</protein>
<dbReference type="Pfam" id="PF01161">
    <property type="entry name" value="PBP"/>
    <property type="match status" value="1"/>
</dbReference>
<name>A0ABS8D8U7_9NEIS</name>
<keyword evidence="2" id="KW-0649">Protein kinase inhibitor</keyword>
<dbReference type="EMBL" id="JAJBZT010000008">
    <property type="protein sequence ID" value="MCB6184629.1"/>
    <property type="molecule type" value="Genomic_DNA"/>
</dbReference>
<dbReference type="PANTHER" id="PTHR30289">
    <property type="entry name" value="UNCHARACTERIZED PROTEIN YBCL-RELATED"/>
    <property type="match status" value="1"/>
</dbReference>
<dbReference type="InterPro" id="IPR005247">
    <property type="entry name" value="YbhB_YbcL/LppC-like"/>
</dbReference>
<gene>
    <name evidence="2" type="ORF">LIN78_13865</name>
</gene>
<dbReference type="GO" id="GO:0004860">
    <property type="term" value="F:protein kinase inhibitor activity"/>
    <property type="evidence" value="ECO:0007669"/>
    <property type="project" value="UniProtKB-KW"/>
</dbReference>
<proteinExistence type="predicted"/>
<reference evidence="2" key="1">
    <citation type="submission" date="2021-10" db="EMBL/GenBank/DDBJ databases">
        <title>The complete genome sequence of Leeia sp. TBRC 13508.</title>
        <authorList>
            <person name="Charoenyingcharoen P."/>
            <person name="Yukphan P."/>
        </authorList>
    </citation>
    <scope>NUCLEOTIDE SEQUENCE</scope>
    <source>
        <strain evidence="2">TBRC 13508</strain>
    </source>
</reference>
<dbReference type="SUPFAM" id="SSF49777">
    <property type="entry name" value="PEBP-like"/>
    <property type="match status" value="1"/>
</dbReference>
<dbReference type="InterPro" id="IPR008914">
    <property type="entry name" value="PEBP"/>
</dbReference>
<dbReference type="Gene3D" id="3.90.280.10">
    <property type="entry name" value="PEBP-like"/>
    <property type="match status" value="1"/>
</dbReference>
<keyword evidence="1" id="KW-0732">Signal</keyword>
<dbReference type="CDD" id="cd00865">
    <property type="entry name" value="PEBP_bact_arch"/>
    <property type="match status" value="1"/>
</dbReference>
<keyword evidence="3" id="KW-1185">Reference proteome</keyword>
<evidence type="ECO:0000256" key="1">
    <source>
        <dbReference type="SAM" id="SignalP"/>
    </source>
</evidence>
<dbReference type="PANTHER" id="PTHR30289:SF1">
    <property type="entry name" value="PEBP (PHOSPHATIDYLETHANOLAMINE-BINDING PROTEIN) FAMILY PROTEIN"/>
    <property type="match status" value="1"/>
</dbReference>
<dbReference type="NCBIfam" id="TIGR00481">
    <property type="entry name" value="YbhB/YbcL family Raf kinase inhibitor-like protein"/>
    <property type="match status" value="1"/>
</dbReference>
<evidence type="ECO:0000313" key="2">
    <source>
        <dbReference type="EMBL" id="MCB6184629.1"/>
    </source>
</evidence>
<feature type="chain" id="PRO_5046701351" evidence="1">
    <location>
        <begin position="23"/>
        <end position="183"/>
    </location>
</feature>
<feature type="signal peptide" evidence="1">
    <location>
        <begin position="1"/>
        <end position="22"/>
    </location>
</feature>
<comment type="caution">
    <text evidence="2">The sequence shown here is derived from an EMBL/GenBank/DDBJ whole genome shotgun (WGS) entry which is preliminary data.</text>
</comment>
<organism evidence="2 3">
    <name type="scientific">Leeia speluncae</name>
    <dbReference type="NCBI Taxonomy" id="2884804"/>
    <lineage>
        <taxon>Bacteria</taxon>
        <taxon>Pseudomonadati</taxon>
        <taxon>Pseudomonadota</taxon>
        <taxon>Betaproteobacteria</taxon>
        <taxon>Neisseriales</taxon>
        <taxon>Leeiaceae</taxon>
        <taxon>Leeia</taxon>
    </lineage>
</organism>
<dbReference type="Proteomes" id="UP001165395">
    <property type="component" value="Unassembled WGS sequence"/>
</dbReference>
<sequence length="183" mass="19500">MKIKFSTVLSFTLTMAAMYASAGEFTLSSPTLQNNGVLPAKQFANTFGCTGQNISPALNWVNPPAGTKSYVVTAYDPDAPTGSGWWHWVVANLPATSTVLPEGAGNSMQGLPEGAITIENDARQASFLGACPPEGEKHRYIFTVHALKVPKLDLSANATPALVGFMVHFQQVGEAKLMVWGSR</sequence>
<dbReference type="RefSeq" id="WP_227181438.1">
    <property type="nucleotide sequence ID" value="NZ_JAJBZT010000008.1"/>
</dbReference>